<keyword evidence="9" id="KW-1185">Reference proteome</keyword>
<dbReference type="Gene3D" id="1.25.40.570">
    <property type="match status" value="1"/>
</dbReference>
<sequence>MRRALGIRYTEVVTPLDIGTYGGLCALASFDRTELVKKVIDNGVFQNYLEFVPQVRELIIDFHESHEYLYALIIPLLERFKKLKSDWLLDIHLYSHTDELYTLIRRNAMVHYTLPFCSTRLSTMADAFNTSVSELEKDLVALITDNQIQARIDSQNKTLHVRHDENRRNATFRSVLETGKGFIRDVTAMLRRASLLEHEHN</sequence>
<evidence type="ECO:0000256" key="5">
    <source>
        <dbReference type="ARBA" id="ARBA00022790"/>
    </source>
</evidence>
<dbReference type="SUPFAM" id="SSF46785">
    <property type="entry name" value="Winged helix' DNA-binding domain"/>
    <property type="match status" value="1"/>
</dbReference>
<dbReference type="Proteomes" id="UP000243459">
    <property type="component" value="Chromosome 10"/>
</dbReference>
<dbReference type="PANTHER" id="PTHR14145:SF2">
    <property type="entry name" value="COP9 SIGNALOSOME COMPLEX SUBUNIT 1"/>
    <property type="match status" value="1"/>
</dbReference>
<dbReference type="AlphaFoldDB" id="A0A5P1E215"/>
<evidence type="ECO:0000313" key="9">
    <source>
        <dbReference type="Proteomes" id="UP000243459"/>
    </source>
</evidence>
<proteinExistence type="inferred from homology"/>
<dbReference type="PROSITE" id="PS50250">
    <property type="entry name" value="PCI"/>
    <property type="match status" value="1"/>
</dbReference>
<evidence type="ECO:0000256" key="6">
    <source>
        <dbReference type="ARBA" id="ARBA00023242"/>
    </source>
</evidence>
<dbReference type="GO" id="GO:0008180">
    <property type="term" value="C:COP9 signalosome"/>
    <property type="evidence" value="ECO:0007669"/>
    <property type="project" value="UniProtKB-KW"/>
</dbReference>
<keyword evidence="4" id="KW-0963">Cytoplasm</keyword>
<dbReference type="Pfam" id="PF01399">
    <property type="entry name" value="PCI"/>
    <property type="match status" value="1"/>
</dbReference>
<reference evidence="9" key="1">
    <citation type="journal article" date="2017" name="Nat. Commun.">
        <title>The asparagus genome sheds light on the origin and evolution of a young Y chromosome.</title>
        <authorList>
            <person name="Harkess A."/>
            <person name="Zhou J."/>
            <person name="Xu C."/>
            <person name="Bowers J.E."/>
            <person name="Van der Hulst R."/>
            <person name="Ayyampalayam S."/>
            <person name="Mercati F."/>
            <person name="Riccardi P."/>
            <person name="McKain M.R."/>
            <person name="Kakrana A."/>
            <person name="Tang H."/>
            <person name="Ray J."/>
            <person name="Groenendijk J."/>
            <person name="Arikit S."/>
            <person name="Mathioni S.M."/>
            <person name="Nakano M."/>
            <person name="Shan H."/>
            <person name="Telgmann-Rauber A."/>
            <person name="Kanno A."/>
            <person name="Yue Z."/>
            <person name="Chen H."/>
            <person name="Li W."/>
            <person name="Chen Y."/>
            <person name="Xu X."/>
            <person name="Zhang Y."/>
            <person name="Luo S."/>
            <person name="Chen H."/>
            <person name="Gao J."/>
            <person name="Mao Z."/>
            <person name="Pires J.C."/>
            <person name="Luo M."/>
            <person name="Kudrna D."/>
            <person name="Wing R.A."/>
            <person name="Meyers B.C."/>
            <person name="Yi K."/>
            <person name="Kong H."/>
            <person name="Lavrijsen P."/>
            <person name="Sunseri F."/>
            <person name="Falavigna A."/>
            <person name="Ye Y."/>
            <person name="Leebens-Mack J.H."/>
            <person name="Chen G."/>
        </authorList>
    </citation>
    <scope>NUCLEOTIDE SEQUENCE [LARGE SCALE GENOMIC DNA]</scope>
    <source>
        <strain evidence="9">cv. DH0086</strain>
    </source>
</reference>
<dbReference type="Gramene" id="ONK56634">
    <property type="protein sequence ID" value="ONK56634"/>
    <property type="gene ID" value="A4U43_C10F11030"/>
</dbReference>
<evidence type="ECO:0000313" key="8">
    <source>
        <dbReference type="EMBL" id="ONK56634.1"/>
    </source>
</evidence>
<accession>A0A5P1E215</accession>
<dbReference type="InterPro" id="IPR019585">
    <property type="entry name" value="Rpn7/CSN1"/>
</dbReference>
<protein>
    <recommendedName>
        <fullName evidence="7">PCI domain-containing protein</fullName>
    </recommendedName>
</protein>
<comment type="similarity">
    <text evidence="3">Belongs to the CSN1 family.</text>
</comment>
<dbReference type="GO" id="GO:0005737">
    <property type="term" value="C:cytoplasm"/>
    <property type="evidence" value="ECO:0007669"/>
    <property type="project" value="UniProtKB-SubCell"/>
</dbReference>
<feature type="domain" description="PCI" evidence="7">
    <location>
        <begin position="1"/>
        <end position="166"/>
    </location>
</feature>
<evidence type="ECO:0000256" key="3">
    <source>
        <dbReference type="ARBA" id="ARBA00008793"/>
    </source>
</evidence>
<evidence type="ECO:0000256" key="4">
    <source>
        <dbReference type="ARBA" id="ARBA00022490"/>
    </source>
</evidence>
<dbReference type="InterPro" id="IPR000717">
    <property type="entry name" value="PCI_dom"/>
</dbReference>
<dbReference type="SMART" id="SM00088">
    <property type="entry name" value="PINT"/>
    <property type="match status" value="1"/>
</dbReference>
<dbReference type="OMA" id="FHESHEY"/>
<name>A0A5P1E215_ASPOF</name>
<dbReference type="EMBL" id="CM007390">
    <property type="protein sequence ID" value="ONK56634.1"/>
    <property type="molecule type" value="Genomic_DNA"/>
</dbReference>
<evidence type="ECO:0000256" key="2">
    <source>
        <dbReference type="ARBA" id="ARBA00004496"/>
    </source>
</evidence>
<dbReference type="PANTHER" id="PTHR14145">
    <property type="entry name" value="26S PROTESOME SUBUNIT 6"/>
    <property type="match status" value="1"/>
</dbReference>
<dbReference type="InterPro" id="IPR036390">
    <property type="entry name" value="WH_DNA-bd_sf"/>
</dbReference>
<keyword evidence="5" id="KW-0736">Signalosome</keyword>
<gene>
    <name evidence="8" type="ORF">A4U43_C10F11030</name>
</gene>
<evidence type="ECO:0000256" key="1">
    <source>
        <dbReference type="ARBA" id="ARBA00004123"/>
    </source>
</evidence>
<keyword evidence="6" id="KW-0539">Nucleus</keyword>
<evidence type="ECO:0000259" key="7">
    <source>
        <dbReference type="PROSITE" id="PS50250"/>
    </source>
</evidence>
<comment type="subcellular location">
    <subcellularLocation>
        <location evidence="2">Cytoplasm</location>
    </subcellularLocation>
    <subcellularLocation>
        <location evidence="1">Nucleus</location>
    </subcellularLocation>
</comment>
<organism evidence="8 9">
    <name type="scientific">Asparagus officinalis</name>
    <name type="common">Garden asparagus</name>
    <dbReference type="NCBI Taxonomy" id="4686"/>
    <lineage>
        <taxon>Eukaryota</taxon>
        <taxon>Viridiplantae</taxon>
        <taxon>Streptophyta</taxon>
        <taxon>Embryophyta</taxon>
        <taxon>Tracheophyta</taxon>
        <taxon>Spermatophyta</taxon>
        <taxon>Magnoliopsida</taxon>
        <taxon>Liliopsida</taxon>
        <taxon>Asparagales</taxon>
        <taxon>Asparagaceae</taxon>
        <taxon>Asparagoideae</taxon>
        <taxon>Asparagus</taxon>
    </lineage>
</organism>